<comment type="similarity">
    <text evidence="2">Belongs to the BexD/CtrA/VexA family.</text>
</comment>
<keyword evidence="8" id="KW-0625">Polysaccharide transport</keyword>
<evidence type="ECO:0000256" key="1">
    <source>
        <dbReference type="ARBA" id="ARBA00004571"/>
    </source>
</evidence>
<keyword evidence="9" id="KW-0406">Ion transport</keyword>
<comment type="subcellular location">
    <subcellularLocation>
        <location evidence="1">Cell outer membrane</location>
        <topology evidence="1">Multi-pass membrane protein</topology>
    </subcellularLocation>
</comment>
<evidence type="ECO:0000256" key="10">
    <source>
        <dbReference type="ARBA" id="ARBA00023114"/>
    </source>
</evidence>
<keyword evidence="13" id="KW-0998">Cell outer membrane</keyword>
<evidence type="ECO:0000256" key="2">
    <source>
        <dbReference type="ARBA" id="ARBA00009450"/>
    </source>
</evidence>
<dbReference type="GO" id="GO:0046930">
    <property type="term" value="C:pore complex"/>
    <property type="evidence" value="ECO:0007669"/>
    <property type="project" value="UniProtKB-KW"/>
</dbReference>
<feature type="domain" description="SLBB" evidence="17">
    <location>
        <begin position="257"/>
        <end position="337"/>
    </location>
</feature>
<sequence length="366" mass="37976">MIEGHRKLLVGMLAPTLLVGFGAAVGCRSPRMMARALPSEYRATPGAGMQRVRLGGFTSAEVSSKSIGADDLLTIQIATGLLGEAPIEHKARVARDGAVDTPLIGRVTVVGLEPAEAADQIASAATARGVYVRPQISVEVTEQATNSITVLGAVGEPGVKELPRSGCDVLTAIAAAGGLNEDAGAVVELLRGGSLALADSETPGPSAGVKQVSYDGPATRKGAELIDLAKPEAVSPDRMRLADHDILIVRPKQKRVVHVTGLVKNPNQFELMEDHDLRVLDAIAMAGGAVTSMADKVLVVRQSPENDEPLVVEVSISHAKNDGSENLILQSGDLVSVESTPATVAVEAVKNVFRISMGVGGNLSLF</sequence>
<dbReference type="OrthoDB" id="240931at2"/>
<dbReference type="InterPro" id="IPR049712">
    <property type="entry name" value="Poly_export"/>
</dbReference>
<dbReference type="GO" id="GO:0009279">
    <property type="term" value="C:cell outer membrane"/>
    <property type="evidence" value="ECO:0007669"/>
    <property type="project" value="UniProtKB-SubCell"/>
</dbReference>
<dbReference type="EMBL" id="SJPR01000001">
    <property type="protein sequence ID" value="TWT99500.1"/>
    <property type="molecule type" value="Genomic_DNA"/>
</dbReference>
<evidence type="ECO:0000256" key="11">
    <source>
        <dbReference type="ARBA" id="ARBA00023136"/>
    </source>
</evidence>
<evidence type="ECO:0000256" key="5">
    <source>
        <dbReference type="ARBA" id="ARBA00022597"/>
    </source>
</evidence>
<dbReference type="GO" id="GO:0015159">
    <property type="term" value="F:polysaccharide transmembrane transporter activity"/>
    <property type="evidence" value="ECO:0007669"/>
    <property type="project" value="InterPro"/>
</dbReference>
<dbReference type="PROSITE" id="PS51257">
    <property type="entry name" value="PROKAR_LIPOPROTEIN"/>
    <property type="match status" value="1"/>
</dbReference>
<evidence type="ECO:0000256" key="6">
    <source>
        <dbReference type="ARBA" id="ARBA00022692"/>
    </source>
</evidence>
<dbReference type="RefSeq" id="WP_146442315.1">
    <property type="nucleotide sequence ID" value="NZ_SJPR01000001.1"/>
</dbReference>
<protein>
    <submittedName>
        <fullName evidence="18">Polysaccharide biosynthesis/export protein</fullName>
    </submittedName>
</protein>
<dbReference type="Proteomes" id="UP000317421">
    <property type="component" value="Unassembled WGS sequence"/>
</dbReference>
<dbReference type="Pfam" id="PF22461">
    <property type="entry name" value="SLBB_2"/>
    <property type="match status" value="1"/>
</dbReference>
<evidence type="ECO:0000256" key="14">
    <source>
        <dbReference type="ARBA" id="ARBA00023288"/>
    </source>
</evidence>
<evidence type="ECO:0000313" key="18">
    <source>
        <dbReference type="EMBL" id="TWT99500.1"/>
    </source>
</evidence>
<feature type="domain" description="Soluble ligand binding" evidence="16">
    <location>
        <begin position="148"/>
        <end position="184"/>
    </location>
</feature>
<evidence type="ECO:0000259" key="16">
    <source>
        <dbReference type="Pfam" id="PF10531"/>
    </source>
</evidence>
<evidence type="ECO:0000256" key="8">
    <source>
        <dbReference type="ARBA" id="ARBA00023047"/>
    </source>
</evidence>
<reference evidence="18 19" key="1">
    <citation type="submission" date="2019-02" db="EMBL/GenBank/DDBJ databases">
        <title>Deep-cultivation of Planctomycetes and their phenomic and genomic characterization uncovers novel biology.</title>
        <authorList>
            <person name="Wiegand S."/>
            <person name="Jogler M."/>
            <person name="Boedeker C."/>
            <person name="Pinto D."/>
            <person name="Vollmers J."/>
            <person name="Rivas-Marin E."/>
            <person name="Kohn T."/>
            <person name="Peeters S.H."/>
            <person name="Heuer A."/>
            <person name="Rast P."/>
            <person name="Oberbeckmann S."/>
            <person name="Bunk B."/>
            <person name="Jeske O."/>
            <person name="Meyerdierks A."/>
            <person name="Storesund J.E."/>
            <person name="Kallscheuer N."/>
            <person name="Luecker S."/>
            <person name="Lage O.M."/>
            <person name="Pohl T."/>
            <person name="Merkel B.J."/>
            <person name="Hornburger P."/>
            <person name="Mueller R.-W."/>
            <person name="Bruemmer F."/>
            <person name="Labrenz M."/>
            <person name="Spormann A.M."/>
            <person name="Op Den Camp H."/>
            <person name="Overmann J."/>
            <person name="Amann R."/>
            <person name="Jetten M.S.M."/>
            <person name="Mascher T."/>
            <person name="Medema M.H."/>
            <person name="Devos D.P."/>
            <person name="Kaster A.-K."/>
            <person name="Ovreas L."/>
            <person name="Rohde M."/>
            <person name="Galperin M.Y."/>
            <person name="Jogler C."/>
        </authorList>
    </citation>
    <scope>NUCLEOTIDE SEQUENCE [LARGE SCALE GENOMIC DNA]</scope>
    <source>
        <strain evidence="18 19">Pla108</strain>
    </source>
</reference>
<keyword evidence="12" id="KW-0564">Palmitate</keyword>
<keyword evidence="5" id="KW-0762">Sugar transport</keyword>
<evidence type="ECO:0000256" key="4">
    <source>
        <dbReference type="ARBA" id="ARBA00022452"/>
    </source>
</evidence>
<keyword evidence="14" id="KW-0449">Lipoprotein</keyword>
<dbReference type="Gene3D" id="3.10.560.10">
    <property type="entry name" value="Outer membrane lipoprotein wza domain like"/>
    <property type="match status" value="2"/>
</dbReference>
<evidence type="ECO:0000256" key="13">
    <source>
        <dbReference type="ARBA" id="ARBA00023237"/>
    </source>
</evidence>
<keyword evidence="3" id="KW-0813">Transport</keyword>
<evidence type="ECO:0000256" key="3">
    <source>
        <dbReference type="ARBA" id="ARBA00022448"/>
    </source>
</evidence>
<dbReference type="Gene3D" id="3.30.1950.10">
    <property type="entry name" value="wza like domain"/>
    <property type="match status" value="1"/>
</dbReference>
<evidence type="ECO:0000313" key="19">
    <source>
        <dbReference type="Proteomes" id="UP000317421"/>
    </source>
</evidence>
<keyword evidence="11" id="KW-0472">Membrane</keyword>
<dbReference type="Pfam" id="PF10531">
    <property type="entry name" value="SLBB"/>
    <property type="match status" value="1"/>
</dbReference>
<evidence type="ECO:0000256" key="7">
    <source>
        <dbReference type="ARBA" id="ARBA00022729"/>
    </source>
</evidence>
<dbReference type="InterPro" id="IPR054765">
    <property type="entry name" value="SLBB_dom"/>
</dbReference>
<name>A0A5C6AJC1_9BACT</name>
<evidence type="ECO:0000256" key="12">
    <source>
        <dbReference type="ARBA" id="ARBA00023139"/>
    </source>
</evidence>
<gene>
    <name evidence="18" type="ORF">Pla108_04390</name>
</gene>
<keyword evidence="19" id="KW-1185">Reference proteome</keyword>
<organism evidence="18 19">
    <name type="scientific">Botrimarina colliarenosi</name>
    <dbReference type="NCBI Taxonomy" id="2528001"/>
    <lineage>
        <taxon>Bacteria</taxon>
        <taxon>Pseudomonadati</taxon>
        <taxon>Planctomycetota</taxon>
        <taxon>Planctomycetia</taxon>
        <taxon>Pirellulales</taxon>
        <taxon>Lacipirellulaceae</taxon>
        <taxon>Botrimarina</taxon>
    </lineage>
</organism>
<keyword evidence="7" id="KW-0732">Signal</keyword>
<dbReference type="Pfam" id="PF02563">
    <property type="entry name" value="Poly_export"/>
    <property type="match status" value="1"/>
</dbReference>
<evidence type="ECO:0000259" key="15">
    <source>
        <dbReference type="Pfam" id="PF02563"/>
    </source>
</evidence>
<evidence type="ECO:0000259" key="17">
    <source>
        <dbReference type="Pfam" id="PF22461"/>
    </source>
</evidence>
<dbReference type="AlphaFoldDB" id="A0A5C6AJC1"/>
<dbReference type="PANTHER" id="PTHR33619:SF3">
    <property type="entry name" value="POLYSACCHARIDE EXPORT PROTEIN GFCE-RELATED"/>
    <property type="match status" value="1"/>
</dbReference>
<proteinExistence type="inferred from homology"/>
<evidence type="ECO:0000256" key="9">
    <source>
        <dbReference type="ARBA" id="ARBA00023065"/>
    </source>
</evidence>
<keyword evidence="4" id="KW-1134">Transmembrane beta strand</keyword>
<feature type="domain" description="Polysaccharide export protein N-terminal" evidence="15">
    <location>
        <begin position="64"/>
        <end position="141"/>
    </location>
</feature>
<dbReference type="GO" id="GO:0006811">
    <property type="term" value="P:monoatomic ion transport"/>
    <property type="evidence" value="ECO:0007669"/>
    <property type="project" value="UniProtKB-KW"/>
</dbReference>
<dbReference type="GO" id="GO:0015288">
    <property type="term" value="F:porin activity"/>
    <property type="evidence" value="ECO:0007669"/>
    <property type="project" value="UniProtKB-KW"/>
</dbReference>
<dbReference type="InterPro" id="IPR003715">
    <property type="entry name" value="Poly_export_N"/>
</dbReference>
<keyword evidence="6" id="KW-0812">Transmembrane</keyword>
<comment type="caution">
    <text evidence="18">The sequence shown here is derived from an EMBL/GenBank/DDBJ whole genome shotgun (WGS) entry which is preliminary data.</text>
</comment>
<keyword evidence="10" id="KW-0626">Porin</keyword>
<dbReference type="PANTHER" id="PTHR33619">
    <property type="entry name" value="POLYSACCHARIDE EXPORT PROTEIN GFCE-RELATED"/>
    <property type="match status" value="1"/>
</dbReference>
<accession>A0A5C6AJC1</accession>
<dbReference type="InterPro" id="IPR019554">
    <property type="entry name" value="Soluble_ligand-bd"/>
</dbReference>